<evidence type="ECO:0000313" key="2">
    <source>
        <dbReference type="Proteomes" id="UP000479000"/>
    </source>
</evidence>
<organism evidence="1 2">
    <name type="scientific">Nesidiocoris tenuis</name>
    <dbReference type="NCBI Taxonomy" id="355587"/>
    <lineage>
        <taxon>Eukaryota</taxon>
        <taxon>Metazoa</taxon>
        <taxon>Ecdysozoa</taxon>
        <taxon>Arthropoda</taxon>
        <taxon>Hexapoda</taxon>
        <taxon>Insecta</taxon>
        <taxon>Pterygota</taxon>
        <taxon>Neoptera</taxon>
        <taxon>Paraneoptera</taxon>
        <taxon>Hemiptera</taxon>
        <taxon>Heteroptera</taxon>
        <taxon>Panheteroptera</taxon>
        <taxon>Cimicomorpha</taxon>
        <taxon>Miridae</taxon>
        <taxon>Dicyphina</taxon>
        <taxon>Nesidiocoris</taxon>
    </lineage>
</organism>
<dbReference type="Proteomes" id="UP000479000">
    <property type="component" value="Unassembled WGS sequence"/>
</dbReference>
<dbReference type="EMBL" id="CADCXU010026886">
    <property type="protein sequence ID" value="CAB0013593.1"/>
    <property type="molecule type" value="Genomic_DNA"/>
</dbReference>
<dbReference type="OrthoDB" id="2129233at2759"/>
<proteinExistence type="predicted"/>
<protein>
    <submittedName>
        <fullName evidence="1">Uncharacterized protein</fullName>
    </submittedName>
</protein>
<sequence length="209" mass="22985">IRIFLNTPTGQSQGTVRNQPKSKNIDKTQCIHTMNTGNTNKVLIKDKNNLRHGDGSRAGRMRTVLLVIVILTMSEPASAWISQIRHGRSRSRLTRQMKKNDENGVVETTTTTTTTMEDPSTILSTSTNWDSYNVTSFDNVDSGATLPPRSPAQQTYDLQGDIVTKFLRIVESQQQLGGNCTAGTDLNLGEGVVDKYAQVSTDDCLIPVN</sequence>
<reference evidence="1 2" key="1">
    <citation type="submission" date="2020-02" db="EMBL/GenBank/DDBJ databases">
        <authorList>
            <person name="Ferguson B K."/>
        </authorList>
    </citation>
    <scope>NUCLEOTIDE SEQUENCE [LARGE SCALE GENOMIC DNA]</scope>
</reference>
<accession>A0A6H5H831</accession>
<feature type="non-terminal residue" evidence="1">
    <location>
        <position position="1"/>
    </location>
</feature>
<dbReference type="AlphaFoldDB" id="A0A6H5H831"/>
<evidence type="ECO:0000313" key="1">
    <source>
        <dbReference type="EMBL" id="CAB0013593.1"/>
    </source>
</evidence>
<name>A0A6H5H831_9HEMI</name>
<gene>
    <name evidence="1" type="ORF">NTEN_LOCUS18194</name>
</gene>
<keyword evidence="2" id="KW-1185">Reference proteome</keyword>